<proteinExistence type="predicted"/>
<accession>A0A2P2NNR9</accession>
<reference evidence="1" key="1">
    <citation type="submission" date="2018-02" db="EMBL/GenBank/DDBJ databases">
        <title>Rhizophora mucronata_Transcriptome.</title>
        <authorList>
            <person name="Meera S.P."/>
            <person name="Sreeshan A."/>
            <person name="Augustine A."/>
        </authorList>
    </citation>
    <scope>NUCLEOTIDE SEQUENCE</scope>
    <source>
        <tissue evidence="1">Leaf</tissue>
    </source>
</reference>
<evidence type="ECO:0000313" key="1">
    <source>
        <dbReference type="EMBL" id="MBX44044.1"/>
    </source>
</evidence>
<organism evidence="1">
    <name type="scientific">Rhizophora mucronata</name>
    <name type="common">Asiatic mangrove</name>
    <dbReference type="NCBI Taxonomy" id="61149"/>
    <lineage>
        <taxon>Eukaryota</taxon>
        <taxon>Viridiplantae</taxon>
        <taxon>Streptophyta</taxon>
        <taxon>Embryophyta</taxon>
        <taxon>Tracheophyta</taxon>
        <taxon>Spermatophyta</taxon>
        <taxon>Magnoliopsida</taxon>
        <taxon>eudicotyledons</taxon>
        <taxon>Gunneridae</taxon>
        <taxon>Pentapetalae</taxon>
        <taxon>rosids</taxon>
        <taxon>fabids</taxon>
        <taxon>Malpighiales</taxon>
        <taxon>Rhizophoraceae</taxon>
        <taxon>Rhizophora</taxon>
    </lineage>
</organism>
<sequence>MEGQLTRRGVLRFGYSSMWQGTLADGSGGGGAMLHCFGGVGDGTRLHKTRVTSCMVGRSDGCLMVHRRAS</sequence>
<name>A0A2P2NNR9_RHIMU</name>
<protein>
    <submittedName>
        <fullName evidence="1">Uncharacterized protein</fullName>
    </submittedName>
</protein>
<dbReference type="AlphaFoldDB" id="A0A2P2NNR9"/>
<dbReference type="EMBL" id="GGEC01063560">
    <property type="protein sequence ID" value="MBX44044.1"/>
    <property type="molecule type" value="Transcribed_RNA"/>
</dbReference>